<proteinExistence type="predicted"/>
<keyword evidence="2" id="KW-1185">Reference proteome</keyword>
<name>A0ACC3AHP2_9EURO</name>
<comment type="caution">
    <text evidence="1">The sequence shown here is derived from an EMBL/GenBank/DDBJ whole genome shotgun (WGS) entry which is preliminary data.</text>
</comment>
<protein>
    <submittedName>
        <fullName evidence="1">Uncharacterized protein</fullName>
    </submittedName>
</protein>
<dbReference type="EMBL" id="JAPDRQ010000015">
    <property type="protein sequence ID" value="KAJ9662438.1"/>
    <property type="molecule type" value="Genomic_DNA"/>
</dbReference>
<evidence type="ECO:0000313" key="1">
    <source>
        <dbReference type="EMBL" id="KAJ9662438.1"/>
    </source>
</evidence>
<accession>A0ACC3AHP2</accession>
<sequence>MTLLETNLDHINSLLRQSVAAGTDDVTGRAIEIVRPNSPFSRIGNVYGNVSVSDQARVQLGDTHIYQDSARRLFDDCTRLPFFATRQDLRVVNTNPAERRTTVRHQSHHWIILWFVTLTQQVVRVQTNHSSAMTLFLAFDFFSRFVLQMSICLQDSHVWNLRLHRPRWRNFVSVDSPFIRACARGDIVAMRFLMTSQQASINDITEMNLSPLYFAITGRHLHAVQWLLDNGVDVDDTFGSRQTSPIAWALHQRDIDITRLLIDRGAATEQISGHGWSPPFFLWIDEVNLRPSCLPFLELLHGLDSFLFEYCHRGLIDVNGWSILDRAASMGTPDEVQFLLDHGADLHSKMGALEWNPLFNAVYDGRLDNLKILLPHYPDFVANGRDLRGWTLLHLAAAEGKDHIVRYLLELGADWQAESWPSYAYVQEELFGKRCSPREVARAESEERELLFLSAVSHVCGHEVFEEADA</sequence>
<evidence type="ECO:0000313" key="2">
    <source>
        <dbReference type="Proteomes" id="UP001172386"/>
    </source>
</evidence>
<organism evidence="1 2">
    <name type="scientific">Neophaeococcomyces mojaviensis</name>
    <dbReference type="NCBI Taxonomy" id="3383035"/>
    <lineage>
        <taxon>Eukaryota</taxon>
        <taxon>Fungi</taxon>
        <taxon>Dikarya</taxon>
        <taxon>Ascomycota</taxon>
        <taxon>Pezizomycotina</taxon>
        <taxon>Eurotiomycetes</taxon>
        <taxon>Chaetothyriomycetidae</taxon>
        <taxon>Chaetothyriales</taxon>
        <taxon>Chaetothyriales incertae sedis</taxon>
        <taxon>Neophaeococcomyces</taxon>
    </lineage>
</organism>
<dbReference type="Proteomes" id="UP001172386">
    <property type="component" value="Unassembled WGS sequence"/>
</dbReference>
<reference evidence="1" key="1">
    <citation type="submission" date="2022-10" db="EMBL/GenBank/DDBJ databases">
        <title>Culturing micro-colonial fungi from biological soil crusts in the Mojave desert and describing Neophaeococcomyces mojavensis, and introducing the new genera and species Taxawa tesnikishii.</title>
        <authorList>
            <person name="Kurbessoian T."/>
            <person name="Stajich J.E."/>
        </authorList>
    </citation>
    <scope>NUCLEOTIDE SEQUENCE</scope>
    <source>
        <strain evidence="1">JES_112</strain>
    </source>
</reference>
<gene>
    <name evidence="1" type="ORF">H2198_001327</name>
</gene>